<accession>A0A098YQM0</accession>
<evidence type="ECO:0000256" key="5">
    <source>
        <dbReference type="SAM" id="Phobius"/>
    </source>
</evidence>
<dbReference type="GO" id="GO:0016020">
    <property type="term" value="C:membrane"/>
    <property type="evidence" value="ECO:0007669"/>
    <property type="project" value="UniProtKB-SubCell"/>
</dbReference>
<evidence type="ECO:0000313" key="8">
    <source>
        <dbReference type="Proteomes" id="UP000029723"/>
    </source>
</evidence>
<protein>
    <submittedName>
        <fullName evidence="7">Triosephosphate isomerase</fullName>
    </submittedName>
</protein>
<evidence type="ECO:0000256" key="4">
    <source>
        <dbReference type="ARBA" id="ARBA00023136"/>
    </source>
</evidence>
<feature type="transmembrane region" description="Helical" evidence="5">
    <location>
        <begin position="60"/>
        <end position="82"/>
    </location>
</feature>
<keyword evidence="7" id="KW-0413">Isomerase</keyword>
<feature type="domain" description="Methylamine utilisation protein MauE" evidence="6">
    <location>
        <begin position="12"/>
        <end position="145"/>
    </location>
</feature>
<evidence type="ECO:0000259" key="6">
    <source>
        <dbReference type="Pfam" id="PF07291"/>
    </source>
</evidence>
<dbReference type="InterPro" id="IPR009908">
    <property type="entry name" value="Methylamine_util_MauE"/>
</dbReference>
<keyword evidence="3 5" id="KW-1133">Transmembrane helix</keyword>
<dbReference type="Pfam" id="PF07291">
    <property type="entry name" value="MauE"/>
    <property type="match status" value="1"/>
</dbReference>
<dbReference type="RefSeq" id="WP_052046046.1">
    <property type="nucleotide sequence ID" value="NZ_JRPQ01000141.1"/>
</dbReference>
<dbReference type="NCBIfam" id="NF045576">
    <property type="entry name" value="BT_3928_fam"/>
    <property type="match status" value="1"/>
</dbReference>
<dbReference type="AlphaFoldDB" id="A0A098YQM0"/>
<organism evidence="7 8">
    <name type="scientific">Hoylesella timonensis S9-PR14</name>
    <dbReference type="NCBI Taxonomy" id="1401062"/>
    <lineage>
        <taxon>Bacteria</taxon>
        <taxon>Pseudomonadati</taxon>
        <taxon>Bacteroidota</taxon>
        <taxon>Bacteroidia</taxon>
        <taxon>Bacteroidales</taxon>
        <taxon>Prevotellaceae</taxon>
        <taxon>Hoylesella</taxon>
    </lineage>
</organism>
<dbReference type="Proteomes" id="UP000029723">
    <property type="component" value="Unassembled WGS sequence"/>
</dbReference>
<keyword evidence="4 5" id="KW-0472">Membrane</keyword>
<dbReference type="GO" id="GO:0016853">
    <property type="term" value="F:isomerase activity"/>
    <property type="evidence" value="ECO:0007669"/>
    <property type="project" value="UniProtKB-KW"/>
</dbReference>
<feature type="transmembrane region" description="Helical" evidence="5">
    <location>
        <begin position="131"/>
        <end position="149"/>
    </location>
</feature>
<feature type="transmembrane region" description="Helical" evidence="5">
    <location>
        <begin position="94"/>
        <end position="111"/>
    </location>
</feature>
<evidence type="ECO:0000256" key="2">
    <source>
        <dbReference type="ARBA" id="ARBA00022692"/>
    </source>
</evidence>
<comment type="caution">
    <text evidence="7">The sequence shown here is derived from an EMBL/GenBank/DDBJ whole genome shotgun (WGS) entry which is preliminary data.</text>
</comment>
<sequence>MALSGLVNKVKTILTNVCRLVLAITFIFSGYVKAIDPLGTQYKIQDYLEALSCQGMVPDWITLASSVGLSAIEFCLGVFILLAIRRRLVSKITLTFMVAMTIVTLWLVIANPISDCGCFGDAIHLSNMETLVKNIVLLVCSIIIALWPLRMLRFISKTNQWIVFNYTILFIIASSLYCLYKLPFFDFRPYHIGANIPKGMEIPEDAEQPKFETTFLLKKNGETKEFTLDNYPDSTWEFVDSKTTQLTEGYVPPIHDFSIQTLEGEDLTEEILADTSYTFLLISPHVENASDLNFGNIDRIYEYAQTYDYPFYCLTASTKENIQHWQDLTGAEYPFCRTDETTLKTIIRSNPGLILLKKGIIIRKWSHHDLPQEAELQKPLYLSKIGTIEENSIPKRMMIIFLWFVLPLLLLTVADRLWAWSRWLRFKQKKKELTQEKTEDSISTLNND</sequence>
<reference evidence="7 8" key="1">
    <citation type="submission" date="2014-07" db="EMBL/GenBank/DDBJ databases">
        <authorList>
            <person name="McCorrison J."/>
            <person name="Sanka R."/>
            <person name="Torralba M."/>
            <person name="Gillis M."/>
            <person name="Haft D.H."/>
            <person name="Methe B."/>
            <person name="Sutton G."/>
            <person name="Nelson K.E."/>
        </authorList>
    </citation>
    <scope>NUCLEOTIDE SEQUENCE [LARGE SCALE GENOMIC DNA]</scope>
    <source>
        <strain evidence="7 8">S9-PR14</strain>
    </source>
</reference>
<comment type="subcellular location">
    <subcellularLocation>
        <location evidence="1">Membrane</location>
        <topology evidence="1">Multi-pass membrane protein</topology>
    </subcellularLocation>
</comment>
<name>A0A098YQM0_9BACT</name>
<evidence type="ECO:0000256" key="1">
    <source>
        <dbReference type="ARBA" id="ARBA00004141"/>
    </source>
</evidence>
<feature type="transmembrane region" description="Helical" evidence="5">
    <location>
        <begin position="12"/>
        <end position="32"/>
    </location>
</feature>
<dbReference type="GO" id="GO:0030416">
    <property type="term" value="P:methylamine metabolic process"/>
    <property type="evidence" value="ECO:0007669"/>
    <property type="project" value="InterPro"/>
</dbReference>
<dbReference type="EMBL" id="JRPQ01000141">
    <property type="protein sequence ID" value="KGI21552.1"/>
    <property type="molecule type" value="Genomic_DNA"/>
</dbReference>
<dbReference type="OrthoDB" id="9809429at2"/>
<gene>
    <name evidence="7" type="ORF">HMPREF9304_09465</name>
</gene>
<evidence type="ECO:0000256" key="3">
    <source>
        <dbReference type="ARBA" id="ARBA00022989"/>
    </source>
</evidence>
<keyword evidence="2 5" id="KW-0812">Transmembrane</keyword>
<proteinExistence type="predicted"/>
<feature type="transmembrane region" description="Helical" evidence="5">
    <location>
        <begin position="397"/>
        <end position="419"/>
    </location>
</feature>
<feature type="transmembrane region" description="Helical" evidence="5">
    <location>
        <begin position="161"/>
        <end position="182"/>
    </location>
</feature>
<evidence type="ECO:0000313" key="7">
    <source>
        <dbReference type="EMBL" id="KGI21552.1"/>
    </source>
</evidence>